<dbReference type="EC" id="3.5.1.23" evidence="2"/>
<evidence type="ECO:0000313" key="5">
    <source>
        <dbReference type="Proteomes" id="UP000265926"/>
    </source>
</evidence>
<dbReference type="Pfam" id="PF04734">
    <property type="entry name" value="Ceramidase_alk"/>
    <property type="match status" value="1"/>
</dbReference>
<dbReference type="PANTHER" id="PTHR12670">
    <property type="entry name" value="CERAMIDASE"/>
    <property type="match status" value="1"/>
</dbReference>
<keyword evidence="2" id="KW-0443">Lipid metabolism</keyword>
<keyword evidence="5" id="KW-1185">Reference proteome</keyword>
<organism evidence="4 5">
    <name type="scientific">Maribellus luteus</name>
    <dbReference type="NCBI Taxonomy" id="2305463"/>
    <lineage>
        <taxon>Bacteria</taxon>
        <taxon>Pseudomonadati</taxon>
        <taxon>Bacteroidota</taxon>
        <taxon>Bacteroidia</taxon>
        <taxon>Marinilabiliales</taxon>
        <taxon>Prolixibacteraceae</taxon>
        <taxon>Maribellus</taxon>
    </lineage>
</organism>
<dbReference type="AlphaFoldDB" id="A0A399T411"/>
<accession>A0A399T411</accession>
<dbReference type="OrthoDB" id="337762at2"/>
<dbReference type="GO" id="GO:0046872">
    <property type="term" value="F:metal ion binding"/>
    <property type="evidence" value="ECO:0007669"/>
    <property type="project" value="UniProtKB-KW"/>
</dbReference>
<name>A0A399T411_9BACT</name>
<comment type="similarity">
    <text evidence="2">Belongs to the neutral ceramidase family.</text>
</comment>
<reference evidence="4 5" key="1">
    <citation type="submission" date="2018-08" db="EMBL/GenBank/DDBJ databases">
        <title>Pallidiluteibacterium maritimus gen. nov., sp. nov., isolated from coastal sediment.</title>
        <authorList>
            <person name="Zhou L.Y."/>
        </authorList>
    </citation>
    <scope>NUCLEOTIDE SEQUENCE [LARGE SCALE GENOMIC DNA]</scope>
    <source>
        <strain evidence="4 5">XSD2</strain>
    </source>
</reference>
<dbReference type="Proteomes" id="UP000265926">
    <property type="component" value="Unassembled WGS sequence"/>
</dbReference>
<evidence type="ECO:0000256" key="1">
    <source>
        <dbReference type="PIRSR" id="PIRSR606823-2"/>
    </source>
</evidence>
<keyword evidence="2" id="KW-0378">Hydrolase</keyword>
<sequence length="443" mass="49524">MFVAITTFGESKKSNTGWNAGIARVAITPEQSMWMAGYASRTKPAESKLHDLWAKALFLEDSKGNKSLFITSDLIGFSKVLSDSIHDELKEKIGLSPSQIILNSSHTHSGPVLVDDLKNYYPLDAVQIKKRDDYSAWLVEKIVKIALEAKRNLQPANLFAQNGVVRFQVNRRNNQEAKITEITDLKGPNDFAVPVLKIEDKRGRIKAIVFGYACHPTVLNGYQWSGDYPGFAQLELEKKYKGATAMFFQGAGADQNPLPRRSIPLAKQYGKELAAAVERVLDEEMLSLTPCLETACSEVDIQFVNAPPTRKELEQIIQNNSGYPDYLKLNAQFFLEKLKRGEKLMTSYPYPIHVWKLGEQLIIALGGELLTGYAIKLKNVYGNNIFVLGYSNDVMAYIPTSDVLAEGGYEGTRSALFSTPWSSDIEDVIINEISQLIDKIKER</sequence>
<dbReference type="PANTHER" id="PTHR12670:SF1">
    <property type="entry name" value="NEUTRAL CERAMIDASE"/>
    <property type="match status" value="1"/>
</dbReference>
<dbReference type="GO" id="GO:0035556">
    <property type="term" value="P:intracellular signal transduction"/>
    <property type="evidence" value="ECO:0007669"/>
    <property type="project" value="InterPro"/>
</dbReference>
<dbReference type="InterPro" id="IPR001711">
    <property type="entry name" value="PLipase_C_Pinositol-sp_Y"/>
</dbReference>
<dbReference type="GO" id="GO:0046512">
    <property type="term" value="P:sphingosine biosynthetic process"/>
    <property type="evidence" value="ECO:0007669"/>
    <property type="project" value="TreeGrafter"/>
</dbReference>
<dbReference type="GO" id="GO:0042759">
    <property type="term" value="P:long-chain fatty acid biosynthetic process"/>
    <property type="evidence" value="ECO:0007669"/>
    <property type="project" value="TreeGrafter"/>
</dbReference>
<dbReference type="GO" id="GO:0017040">
    <property type="term" value="F:N-acylsphingosine amidohydrolase activity"/>
    <property type="evidence" value="ECO:0007669"/>
    <property type="project" value="UniProtKB-UniRule"/>
</dbReference>
<dbReference type="EMBL" id="QWGR01000004">
    <property type="protein sequence ID" value="RIJ48917.1"/>
    <property type="molecule type" value="Genomic_DNA"/>
</dbReference>
<dbReference type="GO" id="GO:0016020">
    <property type="term" value="C:membrane"/>
    <property type="evidence" value="ECO:0007669"/>
    <property type="project" value="GOC"/>
</dbReference>
<comment type="cofactor">
    <cofactor evidence="1">
        <name>Zn(2+)</name>
        <dbReference type="ChEBI" id="CHEBI:29105"/>
    </cofactor>
    <text evidence="1">Binds 1 zinc ion per subunit.</text>
</comment>
<dbReference type="InterPro" id="IPR006823">
    <property type="entry name" value="Ceramidase_alk"/>
</dbReference>
<gene>
    <name evidence="4" type="ORF">D1614_08405</name>
</gene>
<evidence type="ECO:0000256" key="2">
    <source>
        <dbReference type="RuleBase" id="RU366019"/>
    </source>
</evidence>
<comment type="catalytic activity">
    <reaction evidence="2">
        <text>an N-acylsphing-4-enine + H2O = sphing-4-enine + a fatty acid</text>
        <dbReference type="Rhea" id="RHEA:20856"/>
        <dbReference type="ChEBI" id="CHEBI:15377"/>
        <dbReference type="ChEBI" id="CHEBI:28868"/>
        <dbReference type="ChEBI" id="CHEBI:52639"/>
        <dbReference type="ChEBI" id="CHEBI:57756"/>
        <dbReference type="EC" id="3.5.1.23"/>
    </reaction>
</comment>
<dbReference type="InterPro" id="IPR031329">
    <property type="entry name" value="NEUT/ALK_ceramidase_N"/>
</dbReference>
<evidence type="ECO:0000259" key="3">
    <source>
        <dbReference type="PROSITE" id="PS50008"/>
    </source>
</evidence>
<evidence type="ECO:0000313" key="4">
    <source>
        <dbReference type="EMBL" id="RIJ48917.1"/>
    </source>
</evidence>
<proteinExistence type="inferred from homology"/>
<dbReference type="GO" id="GO:0004435">
    <property type="term" value="F:phosphatidylinositol-4,5-bisphosphate phospholipase C activity"/>
    <property type="evidence" value="ECO:0007669"/>
    <property type="project" value="InterPro"/>
</dbReference>
<dbReference type="GO" id="GO:0005576">
    <property type="term" value="C:extracellular region"/>
    <property type="evidence" value="ECO:0007669"/>
    <property type="project" value="TreeGrafter"/>
</dbReference>
<keyword evidence="2" id="KW-0746">Sphingolipid metabolism</keyword>
<keyword evidence="1" id="KW-0862">Zinc</keyword>
<dbReference type="GO" id="GO:0046514">
    <property type="term" value="P:ceramide catabolic process"/>
    <property type="evidence" value="ECO:0007669"/>
    <property type="project" value="InterPro"/>
</dbReference>
<protein>
    <recommendedName>
        <fullName evidence="2">Neutral ceramidase</fullName>
        <ecNumber evidence="2">3.5.1.23</ecNumber>
    </recommendedName>
</protein>
<comment type="caution">
    <text evidence="4">The sequence shown here is derived from an EMBL/GenBank/DDBJ whole genome shotgun (WGS) entry which is preliminary data.</text>
</comment>
<feature type="binding site" evidence="1">
    <location>
        <position position="106"/>
    </location>
    <ligand>
        <name>Zn(2+)</name>
        <dbReference type="ChEBI" id="CHEBI:29105"/>
    </ligand>
</feature>
<feature type="domain" description="PI-PLC Y-box" evidence="3">
    <location>
        <begin position="310"/>
        <end position="362"/>
    </location>
</feature>
<feature type="binding site" evidence="1">
    <location>
        <position position="215"/>
    </location>
    <ligand>
        <name>Zn(2+)</name>
        <dbReference type="ChEBI" id="CHEBI:29105"/>
    </ligand>
</feature>
<dbReference type="PROSITE" id="PS50008">
    <property type="entry name" value="PIPLC_Y_DOMAIN"/>
    <property type="match status" value="1"/>
</dbReference>
<keyword evidence="1" id="KW-0479">Metal-binding</keyword>